<comment type="subcellular location">
    <subcellularLocation>
        <location evidence="1">Cell membrane</location>
        <topology evidence="1">Multi-pass membrane protein</topology>
    </subcellularLocation>
</comment>
<keyword evidence="13" id="KW-1185">Reference proteome</keyword>
<comment type="similarity">
    <text evidence="2">Belongs to the G-protein coupled receptor 1 family.</text>
</comment>
<feature type="transmembrane region" description="Helical" evidence="10">
    <location>
        <begin position="261"/>
        <end position="284"/>
    </location>
</feature>
<dbReference type="PRINTS" id="PR00237">
    <property type="entry name" value="GPCRRHODOPSN"/>
</dbReference>
<protein>
    <recommendedName>
        <fullName evidence="11">G-protein coupled receptors family 1 profile domain-containing protein</fullName>
    </recommendedName>
</protein>
<evidence type="ECO:0000256" key="10">
    <source>
        <dbReference type="SAM" id="Phobius"/>
    </source>
</evidence>
<accession>T1J3K8</accession>
<keyword evidence="3" id="KW-1003">Cell membrane</keyword>
<proteinExistence type="inferred from homology"/>
<feature type="transmembrane region" description="Helical" evidence="10">
    <location>
        <begin position="42"/>
        <end position="68"/>
    </location>
</feature>
<reference evidence="12" key="2">
    <citation type="submission" date="2015-02" db="UniProtKB">
        <authorList>
            <consortium name="EnsemblMetazoa"/>
        </authorList>
    </citation>
    <scope>IDENTIFICATION</scope>
</reference>
<dbReference type="Gene3D" id="1.20.1070.10">
    <property type="entry name" value="Rhodopsin 7-helix transmembrane proteins"/>
    <property type="match status" value="1"/>
</dbReference>
<dbReference type="InterPro" id="IPR000276">
    <property type="entry name" value="GPCR_Rhodpsn"/>
</dbReference>
<dbReference type="Proteomes" id="UP000014500">
    <property type="component" value="Unassembled WGS sequence"/>
</dbReference>
<dbReference type="SUPFAM" id="SSF81321">
    <property type="entry name" value="Family A G protein-coupled receptor-like"/>
    <property type="match status" value="1"/>
</dbReference>
<keyword evidence="7 10" id="KW-0472">Membrane</keyword>
<dbReference type="HOGENOM" id="CLU_667857_0_0_1"/>
<feature type="transmembrane region" description="Helical" evidence="10">
    <location>
        <begin position="116"/>
        <end position="138"/>
    </location>
</feature>
<evidence type="ECO:0000256" key="4">
    <source>
        <dbReference type="ARBA" id="ARBA00022692"/>
    </source>
</evidence>
<organism evidence="12 13">
    <name type="scientific">Strigamia maritima</name>
    <name type="common">European centipede</name>
    <name type="synonym">Geophilus maritimus</name>
    <dbReference type="NCBI Taxonomy" id="126957"/>
    <lineage>
        <taxon>Eukaryota</taxon>
        <taxon>Metazoa</taxon>
        <taxon>Ecdysozoa</taxon>
        <taxon>Arthropoda</taxon>
        <taxon>Myriapoda</taxon>
        <taxon>Chilopoda</taxon>
        <taxon>Pleurostigmophora</taxon>
        <taxon>Geophilomorpha</taxon>
        <taxon>Linotaeniidae</taxon>
        <taxon>Strigamia</taxon>
    </lineage>
</organism>
<feature type="transmembrane region" description="Helical" evidence="10">
    <location>
        <begin position="204"/>
        <end position="227"/>
    </location>
</feature>
<dbReference type="eggNOG" id="KOG3656">
    <property type="taxonomic scope" value="Eukaryota"/>
</dbReference>
<dbReference type="AlphaFoldDB" id="T1J3K8"/>
<dbReference type="GO" id="GO:0004930">
    <property type="term" value="F:G protein-coupled receptor activity"/>
    <property type="evidence" value="ECO:0007669"/>
    <property type="project" value="UniProtKB-KW"/>
</dbReference>
<dbReference type="PANTHER" id="PTHR24249:SF372">
    <property type="entry name" value="G-PROTEIN COUPLED RECEPTORS FAMILY 1 PROFILE DOMAIN-CONTAINING PROTEIN"/>
    <property type="match status" value="1"/>
</dbReference>
<evidence type="ECO:0000256" key="6">
    <source>
        <dbReference type="ARBA" id="ARBA00023040"/>
    </source>
</evidence>
<dbReference type="EnsemblMetazoa" id="SMAR008175-RA">
    <property type="protein sequence ID" value="SMAR008175-PA"/>
    <property type="gene ID" value="SMAR008175"/>
</dbReference>
<dbReference type="PROSITE" id="PS50262">
    <property type="entry name" value="G_PROTEIN_RECEP_F1_2"/>
    <property type="match status" value="1"/>
</dbReference>
<keyword evidence="4 10" id="KW-0812">Transmembrane</keyword>
<dbReference type="SMART" id="SM01381">
    <property type="entry name" value="7TM_GPCR_Srsx"/>
    <property type="match status" value="1"/>
</dbReference>
<evidence type="ECO:0000256" key="8">
    <source>
        <dbReference type="ARBA" id="ARBA00023170"/>
    </source>
</evidence>
<sequence>MALAIINDENSTGGKPFGGAASTETVSASMSTTESVLPSSTILTTVVITVSILVPFILISNLLLLAAVRRCTRHRNPSNGFVISLASADAAVGIYLPFGAYFELSSSTADCPSLCVLPYCAIIAVCGVSVLSTTAIALDRYISLAKPLRYNNIITHQSVIRYVVVFWIYALLLASVPFIHVQLTLTELPRPTCTFAIVHQRVRVFLFCTLYCPCAIVTSLCYAYVYLIARSHAQAISSVELSLRQHCHNSQAFHPRYGRTLALTVGLFLGLWLPFQVCMLSDAIGGTHFLHTWIHVVLALMGLANSGVNPWIYGYRSSELRLAFHRILIDVLACLRLGPKPTLTSLQVDGLDLQSYASNARLLCATPSPIPRPSVSPIGDNDTIIIVCESVLDSEINTPEIKNQFLKVSNDD</sequence>
<feature type="transmembrane region" description="Helical" evidence="10">
    <location>
        <begin position="290"/>
        <end position="312"/>
    </location>
</feature>
<name>T1J3K8_STRMM</name>
<evidence type="ECO:0000256" key="5">
    <source>
        <dbReference type="ARBA" id="ARBA00022989"/>
    </source>
</evidence>
<feature type="transmembrane region" description="Helical" evidence="10">
    <location>
        <begin position="80"/>
        <end position="104"/>
    </location>
</feature>
<evidence type="ECO:0000256" key="2">
    <source>
        <dbReference type="ARBA" id="ARBA00010663"/>
    </source>
</evidence>
<dbReference type="PANTHER" id="PTHR24249">
    <property type="entry name" value="HISTAMINE RECEPTOR-RELATED G-PROTEIN COUPLED RECEPTOR"/>
    <property type="match status" value="1"/>
</dbReference>
<dbReference type="Pfam" id="PF00001">
    <property type="entry name" value="7tm_1"/>
    <property type="match status" value="1"/>
</dbReference>
<feature type="transmembrane region" description="Helical" evidence="10">
    <location>
        <begin position="159"/>
        <end position="179"/>
    </location>
</feature>
<dbReference type="PhylomeDB" id="T1J3K8"/>
<keyword evidence="8" id="KW-0675">Receptor</keyword>
<reference evidence="13" key="1">
    <citation type="submission" date="2011-05" db="EMBL/GenBank/DDBJ databases">
        <authorList>
            <person name="Richards S.R."/>
            <person name="Qu J."/>
            <person name="Jiang H."/>
            <person name="Jhangiani S.N."/>
            <person name="Agravi P."/>
            <person name="Goodspeed R."/>
            <person name="Gross S."/>
            <person name="Mandapat C."/>
            <person name="Jackson L."/>
            <person name="Mathew T."/>
            <person name="Pu L."/>
            <person name="Thornton R."/>
            <person name="Saada N."/>
            <person name="Wilczek-Boney K.B."/>
            <person name="Lee S."/>
            <person name="Kovar C."/>
            <person name="Wu Y."/>
            <person name="Scherer S.E."/>
            <person name="Worley K.C."/>
            <person name="Muzny D.M."/>
            <person name="Gibbs R."/>
        </authorList>
    </citation>
    <scope>NUCLEOTIDE SEQUENCE</scope>
    <source>
        <strain evidence="13">Brora</strain>
    </source>
</reference>
<dbReference type="GO" id="GO:0005886">
    <property type="term" value="C:plasma membrane"/>
    <property type="evidence" value="ECO:0007669"/>
    <property type="project" value="UniProtKB-SubCell"/>
</dbReference>
<evidence type="ECO:0000259" key="11">
    <source>
        <dbReference type="PROSITE" id="PS50262"/>
    </source>
</evidence>
<keyword evidence="6" id="KW-0297">G-protein coupled receptor</keyword>
<evidence type="ECO:0000256" key="9">
    <source>
        <dbReference type="ARBA" id="ARBA00023224"/>
    </source>
</evidence>
<evidence type="ECO:0000313" key="12">
    <source>
        <dbReference type="EnsemblMetazoa" id="SMAR008175-PA"/>
    </source>
</evidence>
<evidence type="ECO:0000313" key="13">
    <source>
        <dbReference type="Proteomes" id="UP000014500"/>
    </source>
</evidence>
<keyword evidence="9" id="KW-0807">Transducer</keyword>
<feature type="domain" description="G-protein coupled receptors family 1 profile" evidence="11">
    <location>
        <begin position="60"/>
        <end position="313"/>
    </location>
</feature>
<dbReference type="OMA" id="CALYLPC"/>
<dbReference type="InterPro" id="IPR050569">
    <property type="entry name" value="TAAR"/>
</dbReference>
<evidence type="ECO:0000256" key="7">
    <source>
        <dbReference type="ARBA" id="ARBA00023136"/>
    </source>
</evidence>
<evidence type="ECO:0000256" key="1">
    <source>
        <dbReference type="ARBA" id="ARBA00004651"/>
    </source>
</evidence>
<dbReference type="EMBL" id="JH431827">
    <property type="status" value="NOT_ANNOTATED_CDS"/>
    <property type="molecule type" value="Genomic_DNA"/>
</dbReference>
<evidence type="ECO:0000256" key="3">
    <source>
        <dbReference type="ARBA" id="ARBA00022475"/>
    </source>
</evidence>
<keyword evidence="5 10" id="KW-1133">Transmembrane helix</keyword>
<dbReference type="STRING" id="126957.T1J3K8"/>
<dbReference type="InterPro" id="IPR017452">
    <property type="entry name" value="GPCR_Rhodpsn_7TM"/>
</dbReference>